<name>A0A2P2QSH3_RHIMU</name>
<dbReference type="AlphaFoldDB" id="A0A2P2QSH3"/>
<reference evidence="1" key="1">
    <citation type="submission" date="2018-02" db="EMBL/GenBank/DDBJ databases">
        <title>Rhizophora mucronata_Transcriptome.</title>
        <authorList>
            <person name="Meera S.P."/>
            <person name="Sreeshan A."/>
            <person name="Augustine A."/>
        </authorList>
    </citation>
    <scope>NUCLEOTIDE SEQUENCE</scope>
    <source>
        <tissue evidence="1">Leaf</tissue>
    </source>
</reference>
<accession>A0A2P2QSH3</accession>
<dbReference type="EMBL" id="GGEC01089472">
    <property type="protein sequence ID" value="MBX69956.1"/>
    <property type="molecule type" value="Transcribed_RNA"/>
</dbReference>
<protein>
    <submittedName>
        <fullName evidence="1">Uncharacterized protein</fullName>
    </submittedName>
</protein>
<evidence type="ECO:0000313" key="1">
    <source>
        <dbReference type="EMBL" id="MBX69956.1"/>
    </source>
</evidence>
<organism evidence="1">
    <name type="scientific">Rhizophora mucronata</name>
    <name type="common">Asiatic mangrove</name>
    <dbReference type="NCBI Taxonomy" id="61149"/>
    <lineage>
        <taxon>Eukaryota</taxon>
        <taxon>Viridiplantae</taxon>
        <taxon>Streptophyta</taxon>
        <taxon>Embryophyta</taxon>
        <taxon>Tracheophyta</taxon>
        <taxon>Spermatophyta</taxon>
        <taxon>Magnoliopsida</taxon>
        <taxon>eudicotyledons</taxon>
        <taxon>Gunneridae</taxon>
        <taxon>Pentapetalae</taxon>
        <taxon>rosids</taxon>
        <taxon>fabids</taxon>
        <taxon>Malpighiales</taxon>
        <taxon>Rhizophoraceae</taxon>
        <taxon>Rhizophora</taxon>
    </lineage>
</organism>
<sequence>MKQGSKRTKMKMLHLRFQSAVFRNLNQFYIKHSSRCQTSTHKPKISYKNLSYFTANTSSVHVQGYS</sequence>
<proteinExistence type="predicted"/>